<keyword evidence="1" id="KW-0472">Membrane</keyword>
<keyword evidence="1" id="KW-1133">Transmembrane helix</keyword>
<proteinExistence type="predicted"/>
<keyword evidence="1" id="KW-0812">Transmembrane</keyword>
<organism evidence="2 3">
    <name type="scientific">Candidatus Galacturonatibacter soehngenii</name>
    <dbReference type="NCBI Taxonomy" id="2307010"/>
    <lineage>
        <taxon>Bacteria</taxon>
        <taxon>Bacillati</taxon>
        <taxon>Bacillota</taxon>
        <taxon>Clostridia</taxon>
        <taxon>Lachnospirales</taxon>
        <taxon>Lachnospiraceae</taxon>
        <taxon>Candidatus Galacturonatibacter</taxon>
    </lineage>
</organism>
<dbReference type="AlphaFoldDB" id="A0A7V7UDH1"/>
<evidence type="ECO:0000313" key="3">
    <source>
        <dbReference type="Proteomes" id="UP000461768"/>
    </source>
</evidence>
<reference evidence="2 3" key="2">
    <citation type="submission" date="2020-02" db="EMBL/GenBank/DDBJ databases">
        <title>Candidatus Galacturonibacter soehngenii shows hetero-acetogenic catabolism of galacturonic acid but lacks a canonical carbon monoxide dehydrogenase/acetyl-CoA synthase complex.</title>
        <authorList>
            <person name="Diender M."/>
            <person name="Stouten G.R."/>
            <person name="Petersen J.F."/>
            <person name="Nielsen P.H."/>
            <person name="Dueholm M.S."/>
            <person name="Pronk J.T."/>
            <person name="Van Loosdrecht M.C.M."/>
        </authorList>
    </citation>
    <scope>NUCLEOTIDE SEQUENCE [LARGE SCALE GENOMIC DNA]</scope>
    <source>
        <strain evidence="2">GalUA</strain>
    </source>
</reference>
<keyword evidence="3" id="KW-1185">Reference proteome</keyword>
<evidence type="ECO:0000313" key="2">
    <source>
        <dbReference type="EMBL" id="KAB1440577.1"/>
    </source>
</evidence>
<name>A0A7V7UDH1_9FIRM</name>
<sequence>MNEVFIEQLVKRKTTSKSILAKVALIFATVIVFALSLILPFGLVLGIIMVLLDVYLFKMFDLEFEYTYIRGELSVDKIMGKERRKKAATFDLSKLEIVAPSDSYLLDSFRNCNKVYDYTTLEEGAKVYAMIIHGNNGYEKVLFEPNSEMLSAMRDAHPRKINI</sequence>
<dbReference type="RefSeq" id="WP_151141161.1">
    <property type="nucleotide sequence ID" value="NZ_WAGX01000003.1"/>
</dbReference>
<reference evidence="2 3" key="1">
    <citation type="submission" date="2019-09" db="EMBL/GenBank/DDBJ databases">
        <authorList>
            <person name="Valk L.C."/>
        </authorList>
    </citation>
    <scope>NUCLEOTIDE SEQUENCE [LARGE SCALE GENOMIC DNA]</scope>
    <source>
        <strain evidence="2">GalUA</strain>
    </source>
</reference>
<gene>
    <name evidence="2" type="ORF">F7O84_01740</name>
</gene>
<dbReference type="OrthoDB" id="2062630at2"/>
<protein>
    <submittedName>
        <fullName evidence="2">Uncharacterized protein</fullName>
    </submittedName>
</protein>
<comment type="caution">
    <text evidence="2">The sequence shown here is derived from an EMBL/GenBank/DDBJ whole genome shotgun (WGS) entry which is preliminary data.</text>
</comment>
<dbReference type="Pfam" id="PF19601">
    <property type="entry name" value="DUF6106"/>
    <property type="match status" value="1"/>
</dbReference>
<dbReference type="EMBL" id="WAGX01000003">
    <property type="protein sequence ID" value="KAB1440577.1"/>
    <property type="molecule type" value="Genomic_DNA"/>
</dbReference>
<feature type="transmembrane region" description="Helical" evidence="1">
    <location>
        <begin position="19"/>
        <end position="52"/>
    </location>
</feature>
<evidence type="ECO:0000256" key="1">
    <source>
        <dbReference type="SAM" id="Phobius"/>
    </source>
</evidence>
<accession>A0A7V7UDH1</accession>
<dbReference type="Proteomes" id="UP000461768">
    <property type="component" value="Unassembled WGS sequence"/>
</dbReference>
<dbReference type="InterPro" id="IPR046088">
    <property type="entry name" value="DUF6106"/>
</dbReference>